<accession>A0A645FIB8</accession>
<gene>
    <name evidence="2" type="ORF">SDC9_160697</name>
</gene>
<feature type="region of interest" description="Disordered" evidence="1">
    <location>
        <begin position="1"/>
        <end position="24"/>
    </location>
</feature>
<reference evidence="2" key="1">
    <citation type="submission" date="2019-08" db="EMBL/GenBank/DDBJ databases">
        <authorList>
            <person name="Kucharzyk K."/>
            <person name="Murdoch R.W."/>
            <person name="Higgins S."/>
            <person name="Loffler F."/>
        </authorList>
    </citation>
    <scope>NUCLEOTIDE SEQUENCE</scope>
</reference>
<evidence type="ECO:0000256" key="1">
    <source>
        <dbReference type="SAM" id="MobiDB-lite"/>
    </source>
</evidence>
<proteinExistence type="predicted"/>
<name>A0A645FIB8_9ZZZZ</name>
<evidence type="ECO:0000313" key="2">
    <source>
        <dbReference type="EMBL" id="MPN13376.1"/>
    </source>
</evidence>
<dbReference type="EMBL" id="VSSQ01059871">
    <property type="protein sequence ID" value="MPN13376.1"/>
    <property type="molecule type" value="Genomic_DNA"/>
</dbReference>
<dbReference type="AlphaFoldDB" id="A0A645FIB8"/>
<organism evidence="2">
    <name type="scientific">bioreactor metagenome</name>
    <dbReference type="NCBI Taxonomy" id="1076179"/>
    <lineage>
        <taxon>unclassified sequences</taxon>
        <taxon>metagenomes</taxon>
        <taxon>ecological metagenomes</taxon>
    </lineage>
</organism>
<comment type="caution">
    <text evidence="2">The sequence shown here is derived from an EMBL/GenBank/DDBJ whole genome shotgun (WGS) entry which is preliminary data.</text>
</comment>
<sequence length="47" mass="5306">MQGTQFETDENARNAIDETYEAPPLIRGDAGDFAGLFRPALLRPRRK</sequence>
<protein>
    <submittedName>
        <fullName evidence="2">Uncharacterized protein</fullName>
    </submittedName>
</protein>